<sequence length="294" mass="33779">FTIALFDDGLQLVPSSWIFNDNTMCHWPPYMSEQKIRKTIIAKTSPDCTWTTHKILRIFGTSSTYESGIEKVKLAQEYSDLDTSDIDISRHKRTARKKKTFKNDNFVYPSSGSDDSDQNNNTVPEKEVTEKIRTFATPPPPLPKSFIANEPTNTKVTQNKDLQSEELFSKKNMNKESSSTLLATRDTTNIKPEILRRLNQILAKLNSIDDRLCKVEENQNITQKNKEISVLQELVTLPLKTNEELQNMEKDLENQDFFEQMAISFNRIGGRDSHELIINILKRSIANELAIQYS</sequence>
<dbReference type="PANTHER" id="PTHR34153">
    <property type="entry name" value="SI:CH211-262H13.3-RELATED-RELATED"/>
    <property type="match status" value="1"/>
</dbReference>
<feature type="compositionally biased region" description="Low complexity" evidence="1">
    <location>
        <begin position="110"/>
        <end position="121"/>
    </location>
</feature>
<reference evidence="2" key="1">
    <citation type="journal article" date="2011" name="Proc. Natl. Acad. Sci. U.S.A.">
        <title>The genome of the fire ant Solenopsis invicta.</title>
        <authorList>
            <person name="Wurm Y."/>
            <person name="Wang J."/>
            <person name="Riba-Grognuz O."/>
            <person name="Corona M."/>
            <person name="Nygaard S."/>
            <person name="Hunt B.G."/>
            <person name="Ingram K.K."/>
            <person name="Falquet L."/>
            <person name="Nipitwattanaphon M."/>
            <person name="Gotzek D."/>
            <person name="Dijkstra M.B."/>
            <person name="Oettler J."/>
            <person name="Comtesse F."/>
            <person name="Shih C.J."/>
            <person name="Wu W.J."/>
            <person name="Yang C.C."/>
            <person name="Thomas J."/>
            <person name="Beaudoing E."/>
            <person name="Pradervand S."/>
            <person name="Flegel V."/>
            <person name="Cook E.D."/>
            <person name="Fabbretti R."/>
            <person name="Stockinger H."/>
            <person name="Long L."/>
            <person name="Farmerie W.G."/>
            <person name="Oakey J."/>
            <person name="Boomsma J.J."/>
            <person name="Pamilo P."/>
            <person name="Yi S.V."/>
            <person name="Heinze J."/>
            <person name="Goodisman M.A."/>
            <person name="Farinelli L."/>
            <person name="Harshman K."/>
            <person name="Hulo N."/>
            <person name="Cerutti L."/>
            <person name="Xenarios I."/>
            <person name="Shoemaker D."/>
            <person name="Keller L."/>
        </authorList>
    </citation>
    <scope>NUCLEOTIDE SEQUENCE [LARGE SCALE GENOMIC DNA]</scope>
</reference>
<protein>
    <recommendedName>
        <fullName evidence="3">DUF4806 domain-containing protein</fullName>
    </recommendedName>
</protein>
<accession>E9JA45</accession>
<evidence type="ECO:0008006" key="3">
    <source>
        <dbReference type="Google" id="ProtNLM"/>
    </source>
</evidence>
<dbReference type="EMBL" id="GL769820">
    <property type="protein sequence ID" value="EFZ10308.1"/>
    <property type="molecule type" value="Genomic_DNA"/>
</dbReference>
<dbReference type="HOGENOM" id="CLU_948579_0_0_1"/>
<feature type="non-terminal residue" evidence="2">
    <location>
        <position position="294"/>
    </location>
</feature>
<dbReference type="AlphaFoldDB" id="E9JA45"/>
<feature type="non-terminal residue" evidence="2">
    <location>
        <position position="1"/>
    </location>
</feature>
<feature type="compositionally biased region" description="Basic and acidic residues" evidence="1">
    <location>
        <begin position="124"/>
        <end position="133"/>
    </location>
</feature>
<feature type="region of interest" description="Disordered" evidence="1">
    <location>
        <begin position="100"/>
        <end position="160"/>
    </location>
</feature>
<feature type="compositionally biased region" description="Polar residues" evidence="1">
    <location>
        <begin position="150"/>
        <end position="160"/>
    </location>
</feature>
<dbReference type="OMA" id="ILATYEH"/>
<name>E9JA45_SOLIN</name>
<proteinExistence type="predicted"/>
<organism>
    <name type="scientific">Solenopsis invicta</name>
    <name type="common">Red imported fire ant</name>
    <name type="synonym">Solenopsis wagneri</name>
    <dbReference type="NCBI Taxonomy" id="13686"/>
    <lineage>
        <taxon>Eukaryota</taxon>
        <taxon>Metazoa</taxon>
        <taxon>Ecdysozoa</taxon>
        <taxon>Arthropoda</taxon>
        <taxon>Hexapoda</taxon>
        <taxon>Insecta</taxon>
        <taxon>Pterygota</taxon>
        <taxon>Neoptera</taxon>
        <taxon>Endopterygota</taxon>
        <taxon>Hymenoptera</taxon>
        <taxon>Apocrita</taxon>
        <taxon>Aculeata</taxon>
        <taxon>Formicoidea</taxon>
        <taxon>Formicidae</taxon>
        <taxon>Myrmicinae</taxon>
        <taxon>Solenopsis</taxon>
    </lineage>
</organism>
<gene>
    <name evidence="2" type="ORF">SINV_11792</name>
</gene>
<evidence type="ECO:0000256" key="1">
    <source>
        <dbReference type="SAM" id="MobiDB-lite"/>
    </source>
</evidence>
<evidence type="ECO:0000313" key="2">
    <source>
        <dbReference type="EMBL" id="EFZ10308.1"/>
    </source>
</evidence>
<dbReference type="PANTHER" id="PTHR34153:SF2">
    <property type="entry name" value="SI:CH211-262H13.3-RELATED"/>
    <property type="match status" value="1"/>
</dbReference>